<dbReference type="AlphaFoldDB" id="A0A099NRA9"/>
<dbReference type="Proteomes" id="UP000029867">
    <property type="component" value="Unassembled WGS sequence"/>
</dbReference>
<reference evidence="2" key="1">
    <citation type="journal article" date="2014" name="Microb. Cell Fact.">
        <title>Exploiting Issatchenkia orientalis SD108 for succinic acid production.</title>
        <authorList>
            <person name="Xiao H."/>
            <person name="Shao Z."/>
            <person name="Jiang Y."/>
            <person name="Dole S."/>
            <person name="Zhao H."/>
        </authorList>
    </citation>
    <scope>NUCLEOTIDE SEQUENCE [LARGE SCALE GENOMIC DNA]</scope>
    <source>
        <strain evidence="2">SD108</strain>
    </source>
</reference>
<dbReference type="EMBL" id="JQFK01001460">
    <property type="protein sequence ID" value="KGK34614.1"/>
    <property type="molecule type" value="Genomic_DNA"/>
</dbReference>
<organism evidence="1 2">
    <name type="scientific">Pichia kudriavzevii</name>
    <name type="common">Yeast</name>
    <name type="synonym">Issatchenkia orientalis</name>
    <dbReference type="NCBI Taxonomy" id="4909"/>
    <lineage>
        <taxon>Eukaryota</taxon>
        <taxon>Fungi</taxon>
        <taxon>Dikarya</taxon>
        <taxon>Ascomycota</taxon>
        <taxon>Saccharomycotina</taxon>
        <taxon>Pichiomycetes</taxon>
        <taxon>Pichiales</taxon>
        <taxon>Pichiaceae</taxon>
        <taxon>Pichia</taxon>
    </lineage>
</organism>
<gene>
    <name evidence="1" type="ORF">JL09_g6238</name>
</gene>
<dbReference type="HOGENOM" id="CLU_3424448_0_0_1"/>
<evidence type="ECO:0000313" key="2">
    <source>
        <dbReference type="Proteomes" id="UP000029867"/>
    </source>
</evidence>
<sequence length="23" mass="2477">KNQGDGCTYLSKHHGSVVAWSAM</sequence>
<protein>
    <submittedName>
        <fullName evidence="1">Uncharacterized protein</fullName>
    </submittedName>
</protein>
<accession>A0A099NRA9</accession>
<comment type="caution">
    <text evidence="1">The sequence shown here is derived from an EMBL/GenBank/DDBJ whole genome shotgun (WGS) entry which is preliminary data.</text>
</comment>
<evidence type="ECO:0000313" key="1">
    <source>
        <dbReference type="EMBL" id="KGK34614.1"/>
    </source>
</evidence>
<name>A0A099NRA9_PICKU</name>
<proteinExistence type="predicted"/>
<feature type="non-terminal residue" evidence="1">
    <location>
        <position position="1"/>
    </location>
</feature>